<dbReference type="PANTHER" id="PTHR22911">
    <property type="entry name" value="ACYL-MALONYL CONDENSING ENZYME-RELATED"/>
    <property type="match status" value="1"/>
</dbReference>
<keyword evidence="9" id="KW-1185">Reference proteome</keyword>
<keyword evidence="4 6" id="KW-0472">Membrane</keyword>
<keyword evidence="2 6" id="KW-0812">Transmembrane</keyword>
<dbReference type="SUPFAM" id="SSF103481">
    <property type="entry name" value="Multidrug resistance efflux transporter EmrE"/>
    <property type="match status" value="2"/>
</dbReference>
<dbReference type="InterPro" id="IPR000620">
    <property type="entry name" value="EamA_dom"/>
</dbReference>
<evidence type="ECO:0000256" key="5">
    <source>
        <dbReference type="SAM" id="MobiDB-lite"/>
    </source>
</evidence>
<evidence type="ECO:0000313" key="8">
    <source>
        <dbReference type="EMBL" id="CAL8103005.1"/>
    </source>
</evidence>
<name>A0ABP1QHE7_9HEXA</name>
<feature type="transmembrane region" description="Helical" evidence="6">
    <location>
        <begin position="244"/>
        <end position="262"/>
    </location>
</feature>
<feature type="transmembrane region" description="Helical" evidence="6">
    <location>
        <begin position="342"/>
        <end position="362"/>
    </location>
</feature>
<reference evidence="8 9" key="1">
    <citation type="submission" date="2024-08" db="EMBL/GenBank/DDBJ databases">
        <authorList>
            <person name="Cucini C."/>
            <person name="Frati F."/>
        </authorList>
    </citation>
    <scope>NUCLEOTIDE SEQUENCE [LARGE SCALE GENOMIC DNA]</scope>
</reference>
<comment type="caution">
    <text evidence="8">The sequence shown here is derived from an EMBL/GenBank/DDBJ whole genome shotgun (WGS) entry which is preliminary data.</text>
</comment>
<accession>A0ABP1QHE7</accession>
<feature type="transmembrane region" description="Helical" evidence="6">
    <location>
        <begin position="318"/>
        <end position="335"/>
    </location>
</feature>
<dbReference type="EMBL" id="CAXLJM020000034">
    <property type="protein sequence ID" value="CAL8103005.1"/>
    <property type="molecule type" value="Genomic_DNA"/>
</dbReference>
<feature type="transmembrane region" description="Helical" evidence="6">
    <location>
        <begin position="408"/>
        <end position="429"/>
    </location>
</feature>
<keyword evidence="3 6" id="KW-1133">Transmembrane helix</keyword>
<sequence length="535" mass="58251">MNAAQAQSSASSSQSTFPIPIRDDSTPSSLSGSSTPSSKKKKEKRNKNDPIPHPGLSLSSPVYPININSATFSQSTGVSSAQDGVLSGHATQRILEALAKFQTCLFLLTNTVLQLTESFKAIIPGYTSTMVVDRLSQSIAAIENNKAKGQVENGIYENAETRVVVDNEDAFCPSSSSLNVSVSSEASSTPCSKNSIVLKQRPGKIWSHVSKYIGIILALCASLCLSLGTLVVKYMEGYHPVSKVVWRLQGVVWPSLIIIWFHKMYQKKPLVRGLHTKGSNREIWIIFGLLVLRGFIGCAADIFQYYSLKYLPLADSTVIAFSTPIFVCVVAHYCLGEKCGVVPLFIAILTLCGVIVISKPHLLTGGGGAKLNSNNGLLLGNMYAFLCMTSATITTIVIRYLNNVHYAVTMFALGLCGTIEGLLVTLFTSPLEYPSWNVEDWGLACVIGGLCFCGQLTMTMALQIEEAGIVSLVRTCDVIFSFVWQVMFLNEEADFYSYLGALIVTSGVALTAVRKWLMGLPEHSVIRQRLFFLLR</sequence>
<organism evidence="8 9">
    <name type="scientific">Orchesella dallaii</name>
    <dbReference type="NCBI Taxonomy" id="48710"/>
    <lineage>
        <taxon>Eukaryota</taxon>
        <taxon>Metazoa</taxon>
        <taxon>Ecdysozoa</taxon>
        <taxon>Arthropoda</taxon>
        <taxon>Hexapoda</taxon>
        <taxon>Collembola</taxon>
        <taxon>Entomobryomorpha</taxon>
        <taxon>Entomobryoidea</taxon>
        <taxon>Orchesellidae</taxon>
        <taxon>Orchesellinae</taxon>
        <taxon>Orchesella</taxon>
    </lineage>
</organism>
<feature type="transmembrane region" description="Helical" evidence="6">
    <location>
        <begin position="382"/>
        <end position="401"/>
    </location>
</feature>
<dbReference type="Pfam" id="PF00892">
    <property type="entry name" value="EamA"/>
    <property type="match status" value="2"/>
</dbReference>
<proteinExistence type="predicted"/>
<evidence type="ECO:0000259" key="7">
    <source>
        <dbReference type="Pfam" id="PF00892"/>
    </source>
</evidence>
<feature type="compositionally biased region" description="Low complexity" evidence="5">
    <location>
        <begin position="1"/>
        <end position="15"/>
    </location>
</feature>
<feature type="transmembrane region" description="Helical" evidence="6">
    <location>
        <begin position="495"/>
        <end position="513"/>
    </location>
</feature>
<evidence type="ECO:0000313" key="9">
    <source>
        <dbReference type="Proteomes" id="UP001642540"/>
    </source>
</evidence>
<feature type="domain" description="EamA" evidence="7">
    <location>
        <begin position="379"/>
        <end position="511"/>
    </location>
</feature>
<gene>
    <name evidence="8" type="ORF">ODALV1_LOCUS11320</name>
</gene>
<evidence type="ECO:0000256" key="2">
    <source>
        <dbReference type="ARBA" id="ARBA00022692"/>
    </source>
</evidence>
<feature type="region of interest" description="Disordered" evidence="5">
    <location>
        <begin position="1"/>
        <end position="60"/>
    </location>
</feature>
<evidence type="ECO:0000256" key="3">
    <source>
        <dbReference type="ARBA" id="ARBA00022989"/>
    </source>
</evidence>
<evidence type="ECO:0000256" key="4">
    <source>
        <dbReference type="ARBA" id="ARBA00023136"/>
    </source>
</evidence>
<evidence type="ECO:0000256" key="1">
    <source>
        <dbReference type="ARBA" id="ARBA00004141"/>
    </source>
</evidence>
<dbReference type="PANTHER" id="PTHR22911:SF6">
    <property type="entry name" value="SOLUTE CARRIER FAMILY 35 MEMBER G1"/>
    <property type="match status" value="1"/>
</dbReference>
<comment type="subcellular location">
    <subcellularLocation>
        <location evidence="1">Membrane</location>
        <topology evidence="1">Multi-pass membrane protein</topology>
    </subcellularLocation>
</comment>
<dbReference type="InterPro" id="IPR037185">
    <property type="entry name" value="EmrE-like"/>
</dbReference>
<feature type="compositionally biased region" description="Low complexity" evidence="5">
    <location>
        <begin position="26"/>
        <end position="37"/>
    </location>
</feature>
<evidence type="ECO:0000256" key="6">
    <source>
        <dbReference type="SAM" id="Phobius"/>
    </source>
</evidence>
<feature type="domain" description="EamA" evidence="7">
    <location>
        <begin position="213"/>
        <end position="358"/>
    </location>
</feature>
<protein>
    <recommendedName>
        <fullName evidence="7">EamA domain-containing protein</fullName>
    </recommendedName>
</protein>
<feature type="transmembrane region" description="Helical" evidence="6">
    <location>
        <begin position="209"/>
        <end position="232"/>
    </location>
</feature>
<dbReference type="Proteomes" id="UP001642540">
    <property type="component" value="Unassembled WGS sequence"/>
</dbReference>
<feature type="transmembrane region" description="Helical" evidence="6">
    <location>
        <begin position="283"/>
        <end position="306"/>
    </location>
</feature>